<evidence type="ECO:0000313" key="2">
    <source>
        <dbReference type="Proteomes" id="UP000464715"/>
    </source>
</evidence>
<keyword evidence="2" id="KW-1185">Reference proteome</keyword>
<accession>A0ABX6J990</accession>
<sequence>MTRLVGQWEMDERLTAILALQRRLDGWRRQHEEQLAKARIKEDDP</sequence>
<name>A0ABX6J990_9FIRM</name>
<evidence type="ECO:0000313" key="1">
    <source>
        <dbReference type="EMBL" id="QIB56055.1"/>
    </source>
</evidence>
<dbReference type="GeneID" id="75053293"/>
<gene>
    <name evidence="1" type="ORF">GXM18_14975</name>
</gene>
<dbReference type="EMBL" id="CP048626">
    <property type="protein sequence ID" value="QIB56055.1"/>
    <property type="molecule type" value="Genomic_DNA"/>
</dbReference>
<protein>
    <submittedName>
        <fullName evidence="1">Uncharacterized protein</fullName>
    </submittedName>
</protein>
<proteinExistence type="predicted"/>
<dbReference type="Proteomes" id="UP000464715">
    <property type="component" value="Chromosome"/>
</dbReference>
<organism evidence="1 2">
    <name type="scientific">Blautia producta ATCC 27340 = DSM 2950</name>
    <dbReference type="NCBI Taxonomy" id="1121114"/>
    <lineage>
        <taxon>Bacteria</taxon>
        <taxon>Bacillati</taxon>
        <taxon>Bacillota</taxon>
        <taxon>Clostridia</taxon>
        <taxon>Lachnospirales</taxon>
        <taxon>Lachnospiraceae</taxon>
        <taxon>Blautia</taxon>
    </lineage>
</organism>
<dbReference type="RefSeq" id="WP_163118118.1">
    <property type="nucleotide sequence ID" value="NZ_CP048626.1"/>
</dbReference>
<reference evidence="1 2" key="1">
    <citation type="submission" date="2020-02" db="EMBL/GenBank/DDBJ databases">
        <title>Complete genome sequence of Blautia producta JCM 1471(T).</title>
        <authorList>
            <person name="Tourlousse D.M."/>
            <person name="Sakamoto M."/>
            <person name="Miura T."/>
            <person name="Narita K."/>
            <person name="Ohashi A."/>
            <person name="Uchino Y."/>
            <person name="Yamazoe A."/>
            <person name="Kameyama K."/>
            <person name="Terauchi J."/>
            <person name="Ohkuma M."/>
            <person name="Kawasaki H."/>
            <person name="Sekiguchi Y."/>
        </authorList>
    </citation>
    <scope>NUCLEOTIDE SEQUENCE [LARGE SCALE GENOMIC DNA]</scope>
    <source>
        <strain evidence="1 2">JCM 1471</strain>
    </source>
</reference>